<keyword evidence="2" id="KW-1185">Reference proteome</keyword>
<dbReference type="EMBL" id="LN902842">
    <property type="protein sequence ID" value="CDS42080.1"/>
    <property type="molecule type" value="Genomic_DNA"/>
</dbReference>
<organism evidence="1 2">
    <name type="scientific">Echinococcus multilocularis</name>
    <name type="common">Fox tapeworm</name>
    <dbReference type="NCBI Taxonomy" id="6211"/>
    <lineage>
        <taxon>Eukaryota</taxon>
        <taxon>Metazoa</taxon>
        <taxon>Spiralia</taxon>
        <taxon>Lophotrochozoa</taxon>
        <taxon>Platyhelminthes</taxon>
        <taxon>Cestoda</taxon>
        <taxon>Eucestoda</taxon>
        <taxon>Cyclophyllidea</taxon>
        <taxon>Taeniidae</taxon>
        <taxon>Echinococcus</taxon>
    </lineage>
</organism>
<evidence type="ECO:0000313" key="2">
    <source>
        <dbReference type="Proteomes" id="UP000017246"/>
    </source>
</evidence>
<name>A0A068YBB1_ECHMU</name>
<accession>A0A068YBB1</accession>
<reference evidence="1" key="1">
    <citation type="journal article" date="2013" name="Nature">
        <title>The genomes of four tapeworm species reveal adaptations to parasitism.</title>
        <authorList>
            <person name="Tsai I.J."/>
            <person name="Zarowiecki M."/>
            <person name="Holroyd N."/>
            <person name="Garciarrubio A."/>
            <person name="Sanchez-Flores A."/>
            <person name="Brooks K.L."/>
            <person name="Tracey A."/>
            <person name="Bobes R.J."/>
            <person name="Fragoso G."/>
            <person name="Sciutto E."/>
            <person name="Aslett M."/>
            <person name="Beasley H."/>
            <person name="Bennett H.M."/>
            <person name="Cai J."/>
            <person name="Camicia F."/>
            <person name="Clark R."/>
            <person name="Cucher M."/>
            <person name="De Silva N."/>
            <person name="Day T.A."/>
            <person name="Deplazes P."/>
            <person name="Estrada K."/>
            <person name="Fernandez C."/>
            <person name="Holland P.W."/>
            <person name="Hou J."/>
            <person name="Hu S."/>
            <person name="Huckvale T."/>
            <person name="Hung S.S."/>
            <person name="Kamenetzky L."/>
            <person name="Keane J.A."/>
            <person name="Kiss F."/>
            <person name="Koziol U."/>
            <person name="Lambert O."/>
            <person name="Liu K."/>
            <person name="Luo X."/>
            <person name="Luo Y."/>
            <person name="Macchiaroli N."/>
            <person name="Nichol S."/>
            <person name="Paps J."/>
            <person name="Parkinson J."/>
            <person name="Pouchkina-Stantcheva N."/>
            <person name="Riddiford N."/>
            <person name="Rosenzvit M."/>
            <person name="Salinas G."/>
            <person name="Wasmuth J.D."/>
            <person name="Zamanian M."/>
            <person name="Zheng Y."/>
            <person name="Cai X."/>
            <person name="Soberon X."/>
            <person name="Olson P.D."/>
            <person name="Laclette J.P."/>
            <person name="Brehm K."/>
            <person name="Berriman M."/>
            <person name="Garciarrubio A."/>
            <person name="Bobes R.J."/>
            <person name="Fragoso G."/>
            <person name="Sanchez-Flores A."/>
            <person name="Estrada K."/>
            <person name="Cevallos M.A."/>
            <person name="Morett E."/>
            <person name="Gonzalez V."/>
            <person name="Portillo T."/>
            <person name="Ochoa-Leyva A."/>
            <person name="Jose M.V."/>
            <person name="Sciutto E."/>
            <person name="Landa A."/>
            <person name="Jimenez L."/>
            <person name="Valdes V."/>
            <person name="Carrero J.C."/>
            <person name="Larralde C."/>
            <person name="Morales-Montor J."/>
            <person name="Limon-Lason J."/>
            <person name="Soberon X."/>
            <person name="Laclette J.P."/>
        </authorList>
    </citation>
    <scope>NUCLEOTIDE SEQUENCE [LARGE SCALE GENOMIC DNA]</scope>
</reference>
<gene>
    <name evidence="1" type="ORF">EmuJ_000977800</name>
</gene>
<sequence>MSRAHEPPDCFFDRLVAFGLFPTDSQPLLPLMMLILPCSASFAYKKGSHFSATKQGAVIKGPLGRNFLSEFLCESLSIRLRKVVHVKWEKSAQRSSSINN</sequence>
<protein>
    <submittedName>
        <fullName evidence="1">Expressed protein</fullName>
    </submittedName>
</protein>
<dbReference type="AlphaFoldDB" id="A0A068YBB1"/>
<dbReference type="Proteomes" id="UP000017246">
    <property type="component" value="Unassembled WGS sequence"/>
</dbReference>
<proteinExistence type="predicted"/>
<evidence type="ECO:0000313" key="1">
    <source>
        <dbReference type="EMBL" id="CDS42080.1"/>
    </source>
</evidence>
<reference evidence="1" key="2">
    <citation type="submission" date="2015-11" db="EMBL/GenBank/DDBJ databases">
        <authorList>
            <person name="Zhang Y."/>
            <person name="Guo Z."/>
        </authorList>
    </citation>
    <scope>NUCLEOTIDE SEQUENCE</scope>
</reference>